<dbReference type="InterPro" id="IPR003593">
    <property type="entry name" value="AAA+_ATPase"/>
</dbReference>
<keyword evidence="6 9" id="KW-0238">DNA-binding</keyword>
<comment type="subunit">
    <text evidence="9">Homohexamer. Forms an RuvA(8)-RuvB(12)-Holliday junction (HJ) complex. HJ DNA is sandwiched between 2 RuvA tetramers; dsDNA enters through RuvA and exits via RuvB. An RuvB hexamer assembles on each DNA strand where it exits the tetramer. Each RuvB hexamer is contacted by two RuvA subunits (via domain III) on 2 adjacent RuvB subunits; this complex drives branch migration. In the full resolvosome a probable DNA-RuvA(4)-RuvB(12)-RuvC(2) complex forms which resolves the HJ.</text>
</comment>
<dbReference type="PANTHER" id="PTHR42848">
    <property type="match status" value="1"/>
</dbReference>
<dbReference type="InterPro" id="IPR027417">
    <property type="entry name" value="P-loop_NTPase"/>
</dbReference>
<comment type="catalytic activity">
    <reaction evidence="9">
        <text>ATP + H2O = ADP + phosphate + H(+)</text>
        <dbReference type="Rhea" id="RHEA:13065"/>
        <dbReference type="ChEBI" id="CHEBI:15377"/>
        <dbReference type="ChEBI" id="CHEBI:15378"/>
        <dbReference type="ChEBI" id="CHEBI:30616"/>
        <dbReference type="ChEBI" id="CHEBI:43474"/>
        <dbReference type="ChEBI" id="CHEBI:456216"/>
    </reaction>
</comment>
<feature type="region of interest" description="Disordered" evidence="10">
    <location>
        <begin position="1"/>
        <end position="24"/>
    </location>
</feature>
<feature type="binding site" evidence="9">
    <location>
        <position position="316"/>
    </location>
    <ligand>
        <name>DNA</name>
        <dbReference type="ChEBI" id="CHEBI:16991"/>
    </ligand>
</feature>
<feature type="region of interest" description="Small ATPAse domain (RuvB-S)" evidence="9">
    <location>
        <begin position="183"/>
        <end position="253"/>
    </location>
</feature>
<dbReference type="RefSeq" id="WP_377089757.1">
    <property type="nucleotide sequence ID" value="NZ_JBHSJL010000014.1"/>
</dbReference>
<dbReference type="InterPro" id="IPR008824">
    <property type="entry name" value="RuvB-like_N"/>
</dbReference>
<name>A0ABW4ZBB2_9BACT</name>
<dbReference type="Pfam" id="PF17864">
    <property type="entry name" value="AAA_lid_4"/>
    <property type="match status" value="1"/>
</dbReference>
<keyword evidence="8 9" id="KW-0234">DNA repair</keyword>
<dbReference type="NCBIfam" id="NF000868">
    <property type="entry name" value="PRK00080.1"/>
    <property type="match status" value="1"/>
</dbReference>
<evidence type="ECO:0000256" key="9">
    <source>
        <dbReference type="HAMAP-Rule" id="MF_00016"/>
    </source>
</evidence>
<keyword evidence="12" id="KW-0347">Helicase</keyword>
<accession>A0ABW4ZBB2</accession>
<comment type="caution">
    <text evidence="9">Lacks conserved residue(s) required for the propagation of feature annotation.</text>
</comment>
<evidence type="ECO:0000256" key="6">
    <source>
        <dbReference type="ARBA" id="ARBA00023125"/>
    </source>
</evidence>
<comment type="caution">
    <text evidence="12">The sequence shown here is derived from an EMBL/GenBank/DDBJ whole genome shotgun (WGS) entry which is preliminary data.</text>
</comment>
<dbReference type="Pfam" id="PF05491">
    <property type="entry name" value="WHD_RuvB"/>
    <property type="match status" value="1"/>
</dbReference>
<evidence type="ECO:0000256" key="4">
    <source>
        <dbReference type="ARBA" id="ARBA00022801"/>
    </source>
</evidence>
<dbReference type="SUPFAM" id="SSF52540">
    <property type="entry name" value="P-loop containing nucleoside triphosphate hydrolases"/>
    <property type="match status" value="1"/>
</dbReference>
<dbReference type="EMBL" id="JBHUJB010000038">
    <property type="protein sequence ID" value="MFD2159185.1"/>
    <property type="molecule type" value="Genomic_DNA"/>
</dbReference>
<protein>
    <recommendedName>
        <fullName evidence="9">Holliday junction branch migration complex subunit RuvB</fullName>
        <ecNumber evidence="9">3.6.4.-</ecNumber>
    </recommendedName>
</protein>
<keyword evidence="3 9" id="KW-0227">DNA damage</keyword>
<evidence type="ECO:0000256" key="2">
    <source>
        <dbReference type="ARBA" id="ARBA00022741"/>
    </source>
</evidence>
<feature type="binding site" evidence="9">
    <location>
        <position position="219"/>
    </location>
    <ligand>
        <name>ATP</name>
        <dbReference type="ChEBI" id="CHEBI:30616"/>
    </ligand>
</feature>
<dbReference type="Gene3D" id="1.10.10.10">
    <property type="entry name" value="Winged helix-like DNA-binding domain superfamily/Winged helix DNA-binding domain"/>
    <property type="match status" value="1"/>
</dbReference>
<dbReference type="SUPFAM" id="SSF46785">
    <property type="entry name" value="Winged helix' DNA-binding domain"/>
    <property type="match status" value="1"/>
</dbReference>
<feature type="binding site" evidence="9">
    <location>
        <position position="182"/>
    </location>
    <ligand>
        <name>ATP</name>
        <dbReference type="ChEBI" id="CHEBI:30616"/>
    </ligand>
</feature>
<dbReference type="Pfam" id="PF05496">
    <property type="entry name" value="RuvB_N"/>
    <property type="match status" value="1"/>
</dbReference>
<dbReference type="PANTHER" id="PTHR42848:SF1">
    <property type="entry name" value="HOLLIDAY JUNCTION BRANCH MIGRATION COMPLEX SUBUNIT RUVB"/>
    <property type="match status" value="1"/>
</dbReference>
<comment type="function">
    <text evidence="9">The RuvA-RuvB-RuvC complex processes Holliday junction (HJ) DNA during genetic recombination and DNA repair, while the RuvA-RuvB complex plays an important role in the rescue of blocked DNA replication forks via replication fork reversal (RFR). RuvA specifically binds to HJ cruciform DNA, conferring on it an open structure. The RuvB hexamer acts as an ATP-dependent pump, pulling dsDNA into and through the RuvAB complex. RuvB forms 2 homohexamers on either side of HJ DNA bound by 1 or 2 RuvA tetramers; 4 subunits per hexamer contact DNA at a time. Coordinated motions by a converter formed by DNA-disengaged RuvB subunits stimulates ATP hydrolysis and nucleotide exchange. Immobilization of the converter enables RuvB to convert the ATP-contained energy into a lever motion, pulling 2 nucleotides of DNA out of the RuvA tetramer per ATP hydrolyzed, thus driving DNA branch migration. The RuvB motors rotate together with the DNA substrate, which together with the progressing nucleotide cycle form the mechanistic basis for DNA recombination by continuous HJ branch migration. Branch migration allows RuvC to scan DNA until it finds its consensus sequence, where it cleaves and resolves cruciform DNA.</text>
</comment>
<feature type="binding site" evidence="9">
    <location>
        <position position="66"/>
    </location>
    <ligand>
        <name>ATP</name>
        <dbReference type="ChEBI" id="CHEBI:30616"/>
    </ligand>
</feature>
<dbReference type="InterPro" id="IPR036388">
    <property type="entry name" value="WH-like_DNA-bd_sf"/>
</dbReference>
<proteinExistence type="inferred from homology"/>
<keyword evidence="7 9" id="KW-0233">DNA recombination</keyword>
<feature type="binding site" evidence="9">
    <location>
        <position position="22"/>
    </location>
    <ligand>
        <name>ATP</name>
        <dbReference type="ChEBI" id="CHEBI:30616"/>
    </ligand>
</feature>
<feature type="binding site" evidence="9">
    <location>
        <position position="68"/>
    </location>
    <ligand>
        <name>ATP</name>
        <dbReference type="ChEBI" id="CHEBI:30616"/>
    </ligand>
</feature>
<dbReference type="Gene3D" id="3.40.50.300">
    <property type="entry name" value="P-loop containing nucleotide triphosphate hydrolases"/>
    <property type="match status" value="1"/>
</dbReference>
<dbReference type="GO" id="GO:0003678">
    <property type="term" value="F:DNA helicase activity"/>
    <property type="evidence" value="ECO:0007669"/>
    <property type="project" value="UniProtKB-EC"/>
</dbReference>
<dbReference type="GO" id="GO:0016787">
    <property type="term" value="F:hydrolase activity"/>
    <property type="evidence" value="ECO:0007669"/>
    <property type="project" value="UniProtKB-KW"/>
</dbReference>
<dbReference type="InterPro" id="IPR004605">
    <property type="entry name" value="DNA_helicase_Holl-junc_RuvB"/>
</dbReference>
<dbReference type="InterPro" id="IPR041445">
    <property type="entry name" value="AAA_lid_4"/>
</dbReference>
<keyword evidence="13" id="KW-1185">Reference proteome</keyword>
<feature type="binding site" evidence="9">
    <location>
        <position position="311"/>
    </location>
    <ligand>
        <name>DNA</name>
        <dbReference type="ChEBI" id="CHEBI:16991"/>
    </ligand>
</feature>
<dbReference type="SMART" id="SM00382">
    <property type="entry name" value="AAA"/>
    <property type="match status" value="1"/>
</dbReference>
<feature type="binding site" evidence="9">
    <location>
        <position position="21"/>
    </location>
    <ligand>
        <name>ATP</name>
        <dbReference type="ChEBI" id="CHEBI:30616"/>
    </ligand>
</feature>
<keyword evidence="1 9" id="KW-0963">Cytoplasm</keyword>
<reference evidence="13" key="1">
    <citation type="journal article" date="2019" name="Int. J. Syst. Evol. Microbiol.">
        <title>The Global Catalogue of Microorganisms (GCM) 10K type strain sequencing project: providing services to taxonomists for standard genome sequencing and annotation.</title>
        <authorList>
            <consortium name="The Broad Institute Genomics Platform"/>
            <consortium name="The Broad Institute Genome Sequencing Center for Infectious Disease"/>
            <person name="Wu L."/>
            <person name="Ma J."/>
        </authorList>
    </citation>
    <scope>NUCLEOTIDE SEQUENCE [LARGE SCALE GENOMIC DNA]</scope>
    <source>
        <strain evidence="13">CCUG 57942</strain>
    </source>
</reference>
<feature type="domain" description="AAA+ ATPase" evidence="11">
    <location>
        <begin position="52"/>
        <end position="179"/>
    </location>
</feature>
<feature type="binding site" evidence="9">
    <location>
        <position position="63"/>
    </location>
    <ligand>
        <name>ATP</name>
        <dbReference type="ChEBI" id="CHEBI:30616"/>
    </ligand>
</feature>
<evidence type="ECO:0000259" key="11">
    <source>
        <dbReference type="SMART" id="SM00382"/>
    </source>
</evidence>
<evidence type="ECO:0000256" key="8">
    <source>
        <dbReference type="ARBA" id="ARBA00023204"/>
    </source>
</evidence>
<dbReference type="EC" id="3.6.4.-" evidence="9"/>
<feature type="binding site" evidence="9">
    <location>
        <position position="67"/>
    </location>
    <ligand>
        <name>Mg(2+)</name>
        <dbReference type="ChEBI" id="CHEBI:18420"/>
    </ligand>
</feature>
<feature type="region of interest" description="Large ATPase domain (RuvB-L)" evidence="9">
    <location>
        <begin position="2"/>
        <end position="182"/>
    </location>
</feature>
<dbReference type="Proteomes" id="UP001597389">
    <property type="component" value="Unassembled WGS sequence"/>
</dbReference>
<evidence type="ECO:0000256" key="3">
    <source>
        <dbReference type="ARBA" id="ARBA00022763"/>
    </source>
</evidence>
<dbReference type="CDD" id="cd00009">
    <property type="entry name" value="AAA"/>
    <property type="match status" value="1"/>
</dbReference>
<comment type="similarity">
    <text evidence="9">Belongs to the RuvB family.</text>
</comment>
<evidence type="ECO:0000256" key="7">
    <source>
        <dbReference type="ARBA" id="ARBA00023172"/>
    </source>
</evidence>
<organism evidence="12 13">
    <name type="scientific">Rubritalea tangerina</name>
    <dbReference type="NCBI Taxonomy" id="430798"/>
    <lineage>
        <taxon>Bacteria</taxon>
        <taxon>Pseudomonadati</taxon>
        <taxon>Verrucomicrobiota</taxon>
        <taxon>Verrucomicrobiia</taxon>
        <taxon>Verrucomicrobiales</taxon>
        <taxon>Rubritaleaceae</taxon>
        <taxon>Rubritalea</taxon>
    </lineage>
</organism>
<feature type="region of interest" description="Head domain (RuvB-H)" evidence="9">
    <location>
        <begin position="256"/>
        <end position="338"/>
    </location>
</feature>
<comment type="domain">
    <text evidence="9">Has 3 domains, the large (RuvB-L) and small ATPase (RuvB-S) domains and the C-terminal head (RuvB-H) domain. The head domain binds DNA, while the ATPase domains jointly bind ATP, ADP or are empty depending on the state of the subunit in the translocation cycle. During a single DNA translocation step the structure of each domain remains the same, but their relative positions change.</text>
</comment>
<dbReference type="NCBIfam" id="TIGR00635">
    <property type="entry name" value="ruvB"/>
    <property type="match status" value="1"/>
</dbReference>
<keyword evidence="2 9" id="KW-0547">Nucleotide-binding</keyword>
<evidence type="ECO:0000256" key="10">
    <source>
        <dbReference type="SAM" id="MobiDB-lite"/>
    </source>
</evidence>
<feature type="compositionally biased region" description="Polar residues" evidence="10">
    <location>
        <begin position="1"/>
        <end position="12"/>
    </location>
</feature>
<dbReference type="Gene3D" id="1.10.8.60">
    <property type="match status" value="1"/>
</dbReference>
<evidence type="ECO:0000313" key="13">
    <source>
        <dbReference type="Proteomes" id="UP001597389"/>
    </source>
</evidence>
<dbReference type="HAMAP" id="MF_00016">
    <property type="entry name" value="DNA_HJ_migration_RuvB"/>
    <property type="match status" value="1"/>
</dbReference>
<dbReference type="InterPro" id="IPR036390">
    <property type="entry name" value="WH_DNA-bd_sf"/>
</dbReference>
<feature type="binding site" evidence="9">
    <location>
        <position position="172"/>
    </location>
    <ligand>
        <name>ATP</name>
        <dbReference type="ChEBI" id="CHEBI:30616"/>
    </ligand>
</feature>
<evidence type="ECO:0000256" key="1">
    <source>
        <dbReference type="ARBA" id="ARBA00022490"/>
    </source>
</evidence>
<gene>
    <name evidence="9 12" type="primary">ruvB</name>
    <name evidence="12" type="ORF">ACFSW8_09775</name>
</gene>
<sequence length="338" mass="36832">MSDSYFDQTNKAPDTAYENSLRPPDFEAFHGQEKIKDRLTLMVEAATQRDDVLEHVLLSGPPGLGKTTLANIIAGAAGTQLHTTSGPQIEKAGDLAGVLTNVQKGDILFIDEIHRLHPAVEEYLYPAMEDFRLDIIIDSGPSARSIQLNLPKFTLVGATTRAGMLTSPLRSRFGLVNRLDYYSHDELAVIITRSAGLLKIPIKPDGAAEIASRSRGTPRIANNLLRWVRDFAQVRSDGTIDAETAHNALAMIEIDNDGLDEMDVRILEAMIYKFSGGPVGLSSIAVAVGEDASTLEEVHEPFLIMQGFVKRTPRGRVALPAAYAKIGAPISKNQDELF</sequence>
<keyword evidence="4 9" id="KW-0378">Hydrolase</keyword>
<keyword evidence="5 9" id="KW-0067">ATP-binding</keyword>
<dbReference type="InterPro" id="IPR008823">
    <property type="entry name" value="RuvB_wg_C"/>
</dbReference>
<feature type="binding site" evidence="9">
    <location>
        <position position="67"/>
    </location>
    <ligand>
        <name>ATP</name>
        <dbReference type="ChEBI" id="CHEBI:30616"/>
    </ligand>
</feature>
<feature type="binding site" evidence="9">
    <location>
        <begin position="129"/>
        <end position="131"/>
    </location>
    <ligand>
        <name>ATP</name>
        <dbReference type="ChEBI" id="CHEBI:30616"/>
    </ligand>
</feature>
<comment type="subcellular location">
    <subcellularLocation>
        <location evidence="9">Cytoplasm</location>
    </subcellularLocation>
</comment>
<evidence type="ECO:0000256" key="5">
    <source>
        <dbReference type="ARBA" id="ARBA00022840"/>
    </source>
</evidence>
<evidence type="ECO:0000313" key="12">
    <source>
        <dbReference type="EMBL" id="MFD2159185.1"/>
    </source>
</evidence>